<evidence type="ECO:0000256" key="6">
    <source>
        <dbReference type="SAM" id="MobiDB-lite"/>
    </source>
</evidence>
<evidence type="ECO:0000256" key="3">
    <source>
        <dbReference type="ARBA" id="ARBA00023125"/>
    </source>
</evidence>
<dbReference type="EMBL" id="NCVQ01000010">
    <property type="protein sequence ID" value="PWZ05968.1"/>
    <property type="molecule type" value="Genomic_DNA"/>
</dbReference>
<name>A0A3L6DC83_MAIZE</name>
<keyword evidence="5" id="KW-0539">Nucleus</keyword>
<dbReference type="SUPFAM" id="SSF118290">
    <property type="entry name" value="WRKY DNA-binding domain"/>
    <property type="match status" value="1"/>
</dbReference>
<gene>
    <name evidence="8" type="primary">WRKY72</name>
    <name evidence="8" type="ORF">Zm00014a_028672</name>
</gene>
<feature type="compositionally biased region" description="Basic residues" evidence="6">
    <location>
        <begin position="591"/>
        <end position="616"/>
    </location>
</feature>
<evidence type="ECO:0000259" key="7">
    <source>
        <dbReference type="PROSITE" id="PS50811"/>
    </source>
</evidence>
<reference evidence="8" key="1">
    <citation type="journal article" date="2018" name="Nat. Genet.">
        <title>Extensive intraspecific gene order and gene structural variations between Mo17 and other maize genomes.</title>
        <authorList>
            <person name="Sun S."/>
            <person name="Zhou Y."/>
            <person name="Chen J."/>
            <person name="Shi J."/>
            <person name="Zhao H."/>
            <person name="Zhao H."/>
            <person name="Song W."/>
            <person name="Zhang M."/>
            <person name="Cui Y."/>
            <person name="Dong X."/>
            <person name="Liu H."/>
            <person name="Ma X."/>
            <person name="Jiao Y."/>
            <person name="Wang B."/>
            <person name="Wei X."/>
            <person name="Stein J.C."/>
            <person name="Glaubitz J.C."/>
            <person name="Lu F."/>
            <person name="Yu G."/>
            <person name="Liang C."/>
            <person name="Fengler K."/>
            <person name="Li B."/>
            <person name="Rafalski A."/>
            <person name="Schnable P.S."/>
            <person name="Ware D.H."/>
            <person name="Buckler E.S."/>
            <person name="Lai J."/>
        </authorList>
    </citation>
    <scope>NUCLEOTIDE SEQUENCE [LARGE SCALE GENOMIC DNA]</scope>
    <source>
        <tissue evidence="8">Seedling</tissue>
    </source>
</reference>
<feature type="compositionally biased region" description="Basic and acidic residues" evidence="6">
    <location>
        <begin position="39"/>
        <end position="54"/>
    </location>
</feature>
<organism evidence="8">
    <name type="scientific">Zea mays</name>
    <name type="common">Maize</name>
    <dbReference type="NCBI Taxonomy" id="4577"/>
    <lineage>
        <taxon>Eukaryota</taxon>
        <taxon>Viridiplantae</taxon>
        <taxon>Streptophyta</taxon>
        <taxon>Embryophyta</taxon>
        <taxon>Tracheophyta</taxon>
        <taxon>Spermatophyta</taxon>
        <taxon>Magnoliopsida</taxon>
        <taxon>Liliopsida</taxon>
        <taxon>Poales</taxon>
        <taxon>Poaceae</taxon>
        <taxon>PACMAD clade</taxon>
        <taxon>Panicoideae</taxon>
        <taxon>Andropogonodae</taxon>
        <taxon>Andropogoneae</taxon>
        <taxon>Tripsacinae</taxon>
        <taxon>Zea</taxon>
    </lineage>
</organism>
<evidence type="ECO:0000256" key="1">
    <source>
        <dbReference type="ARBA" id="ARBA00004123"/>
    </source>
</evidence>
<keyword evidence="2" id="KW-0805">Transcription regulation</keyword>
<dbReference type="Proteomes" id="UP000251960">
    <property type="component" value="Chromosome 9"/>
</dbReference>
<feature type="compositionally biased region" description="Acidic residues" evidence="6">
    <location>
        <begin position="221"/>
        <end position="232"/>
    </location>
</feature>
<dbReference type="InterPro" id="IPR003657">
    <property type="entry name" value="WRKY_dom"/>
</dbReference>
<feature type="compositionally biased region" description="Polar residues" evidence="6">
    <location>
        <begin position="203"/>
        <end position="218"/>
    </location>
</feature>
<keyword evidence="4" id="KW-0804">Transcription</keyword>
<dbReference type="GO" id="GO:0003700">
    <property type="term" value="F:DNA-binding transcription factor activity"/>
    <property type="evidence" value="ECO:0007669"/>
    <property type="project" value="InterPro"/>
</dbReference>
<evidence type="ECO:0000256" key="4">
    <source>
        <dbReference type="ARBA" id="ARBA00023163"/>
    </source>
</evidence>
<dbReference type="PANTHER" id="PTHR31429">
    <property type="entry name" value="WRKY TRANSCRIPTION FACTOR 36-RELATED"/>
    <property type="match status" value="1"/>
</dbReference>
<feature type="region of interest" description="Disordered" evidence="6">
    <location>
        <begin position="1"/>
        <end position="87"/>
    </location>
</feature>
<dbReference type="Gene3D" id="2.20.25.80">
    <property type="entry name" value="WRKY domain"/>
    <property type="match status" value="1"/>
</dbReference>
<dbReference type="GO" id="GO:0005634">
    <property type="term" value="C:nucleus"/>
    <property type="evidence" value="ECO:0007669"/>
    <property type="project" value="UniProtKB-SubCell"/>
</dbReference>
<feature type="compositionally biased region" description="Low complexity" evidence="6">
    <location>
        <begin position="564"/>
        <end position="586"/>
    </location>
</feature>
<evidence type="ECO:0000313" key="8">
    <source>
        <dbReference type="EMBL" id="PWZ05968.1"/>
    </source>
</evidence>
<dbReference type="InterPro" id="IPR036576">
    <property type="entry name" value="WRKY_dom_sf"/>
</dbReference>
<dbReference type="SMART" id="SM00774">
    <property type="entry name" value="WRKY"/>
    <property type="match status" value="1"/>
</dbReference>
<sequence length="658" mass="70096">MFRGQQQSGSHEEQLTSEIRNDDRILDANLFKSSHKSSSRKEASSPCLREKSEMDEASNQTSTNLKAHNKVDKDNLASTRAEMGEVREENKRLKTMLSRIVEDYRSLQLQFHDVLQKGEPMEKKLADHRPSTITPPTGIEESEFVSLSLGTGTGTHKKEEKSVIISAAEGKWREDYLMMGVKEEEGLSLGLSSSARKDDDGAANNTGKVQPDVTTLSPEASSEDAKDDDTTEAADRQWLPSNTQKKSRNVGATEPEDDDDVGPLLPQTKKTRVSVRARCDAPTMNDGCQWRKYGQKVAKGNPCPRAYYRCTVAAGCPVRKQVQRCADDTSILITTYEGTHNHLLSASATAMASTTSAAASMLTSGSSSTSLGFFPAASPAAAHDASRHFFLPTGGAASVTSTPSYPTITLDLTSPAAATSQAFSLSNSRFSSGFGGPGGARYHHRPTSFSFSNSGPSALSAAAWPAATGGAGYLSYGSPAAASLFNGGGGAALMSSTNGRQGRQGGEVPALYQPQQKAAAASESAPAGVLTDTIAKVITSDPGFQTVLAAAITSYVGTQGGNKSSPSAGGEEGGSQLQLGLKSGGSTSAWARRRRAPARRAPHRRCWHGHRRRPQQRSRVPVGIGRRSCSRRWAWQALTAPPPLLWKTGSTDRIGPRF</sequence>
<comment type="caution">
    <text evidence="8">The sequence shown here is derived from an EMBL/GenBank/DDBJ whole genome shotgun (WGS) entry which is preliminary data.</text>
</comment>
<dbReference type="PROSITE" id="PS50811">
    <property type="entry name" value="WRKY"/>
    <property type="match status" value="1"/>
</dbReference>
<feature type="compositionally biased region" description="Polar residues" evidence="6">
    <location>
        <begin position="57"/>
        <end position="66"/>
    </location>
</feature>
<protein>
    <submittedName>
        <fullName evidence="8">Putative WRKY transcription factor 72</fullName>
    </submittedName>
</protein>
<proteinExistence type="predicted"/>
<dbReference type="Pfam" id="PF03106">
    <property type="entry name" value="WRKY"/>
    <property type="match status" value="1"/>
</dbReference>
<evidence type="ECO:0000256" key="2">
    <source>
        <dbReference type="ARBA" id="ARBA00023015"/>
    </source>
</evidence>
<dbReference type="ExpressionAtlas" id="A0A3L6DC83">
    <property type="expression patterns" value="baseline and differential"/>
</dbReference>
<feature type="domain" description="WRKY" evidence="7">
    <location>
        <begin position="279"/>
        <end position="345"/>
    </location>
</feature>
<accession>A0A3L6DC83</accession>
<feature type="region of interest" description="Disordered" evidence="6">
    <location>
        <begin position="558"/>
        <end position="623"/>
    </location>
</feature>
<keyword evidence="3" id="KW-0238">DNA-binding</keyword>
<dbReference type="PANTHER" id="PTHR31429:SF24">
    <property type="entry name" value="WRKY TRANSCRIPTION FACTOR 72-RELATED"/>
    <property type="match status" value="1"/>
</dbReference>
<dbReference type="AlphaFoldDB" id="A0A3L6DC83"/>
<feature type="compositionally biased region" description="Basic and acidic residues" evidence="6">
    <location>
        <begin position="10"/>
        <end position="26"/>
    </location>
</feature>
<evidence type="ECO:0000256" key="5">
    <source>
        <dbReference type="ARBA" id="ARBA00023242"/>
    </source>
</evidence>
<feature type="region of interest" description="Disordered" evidence="6">
    <location>
        <begin position="192"/>
        <end position="271"/>
    </location>
</feature>
<comment type="subcellular location">
    <subcellularLocation>
        <location evidence="1">Nucleus</location>
    </subcellularLocation>
</comment>
<dbReference type="FunFam" id="2.20.25.80:FF:000002">
    <property type="entry name" value="probable WRKY transcription factor 31"/>
    <property type="match status" value="1"/>
</dbReference>
<dbReference type="InterPro" id="IPR044810">
    <property type="entry name" value="WRKY_plant"/>
</dbReference>
<dbReference type="GO" id="GO:0043565">
    <property type="term" value="F:sequence-specific DNA binding"/>
    <property type="evidence" value="ECO:0007669"/>
    <property type="project" value="InterPro"/>
</dbReference>